<feature type="transmembrane region" description="Helical" evidence="6">
    <location>
        <begin position="101"/>
        <end position="121"/>
    </location>
</feature>
<dbReference type="GeneID" id="28896121"/>
<feature type="transmembrane region" description="Helical" evidence="6">
    <location>
        <begin position="465"/>
        <end position="485"/>
    </location>
</feature>
<evidence type="ECO:0000256" key="4">
    <source>
        <dbReference type="ARBA" id="ARBA00023136"/>
    </source>
</evidence>
<feature type="transmembrane region" description="Helical" evidence="6">
    <location>
        <begin position="286"/>
        <end position="307"/>
    </location>
</feature>
<gene>
    <name evidence="8" type="ORF">L228DRAFT_237881</name>
</gene>
<dbReference type="InParanoid" id="A0A165HCK1"/>
<keyword evidence="2 6" id="KW-0812">Transmembrane</keyword>
<feature type="transmembrane region" description="Helical" evidence="6">
    <location>
        <begin position="199"/>
        <end position="217"/>
    </location>
</feature>
<dbReference type="PROSITE" id="PS50850">
    <property type="entry name" value="MFS"/>
    <property type="match status" value="1"/>
</dbReference>
<name>A0A165HCK1_XYLHT</name>
<dbReference type="GO" id="GO:0022857">
    <property type="term" value="F:transmembrane transporter activity"/>
    <property type="evidence" value="ECO:0007669"/>
    <property type="project" value="InterPro"/>
</dbReference>
<dbReference type="Pfam" id="PF07690">
    <property type="entry name" value="MFS_1"/>
    <property type="match status" value="1"/>
</dbReference>
<evidence type="ECO:0000313" key="8">
    <source>
        <dbReference type="EMBL" id="KZF23301.1"/>
    </source>
</evidence>
<dbReference type="AlphaFoldDB" id="A0A165HCK1"/>
<accession>A0A165HCK1</accession>
<dbReference type="Gene3D" id="1.20.1250.20">
    <property type="entry name" value="MFS general substrate transporter like domains"/>
    <property type="match status" value="1"/>
</dbReference>
<protein>
    <submittedName>
        <fullName evidence="8">MFS general substrate transporter</fullName>
    </submittedName>
</protein>
<evidence type="ECO:0000259" key="7">
    <source>
        <dbReference type="PROSITE" id="PS50850"/>
    </source>
</evidence>
<dbReference type="InterPro" id="IPR036259">
    <property type="entry name" value="MFS_trans_sf"/>
</dbReference>
<feature type="transmembrane region" description="Helical" evidence="6">
    <location>
        <begin position="40"/>
        <end position="60"/>
    </location>
</feature>
<feature type="transmembrane region" description="Helical" evidence="6">
    <location>
        <begin position="397"/>
        <end position="418"/>
    </location>
</feature>
<keyword evidence="3 6" id="KW-1133">Transmembrane helix</keyword>
<feature type="region of interest" description="Disordered" evidence="5">
    <location>
        <begin position="493"/>
        <end position="524"/>
    </location>
</feature>
<feature type="transmembrane region" description="Helical" evidence="6">
    <location>
        <begin position="430"/>
        <end position="453"/>
    </location>
</feature>
<reference evidence="8 9" key="1">
    <citation type="journal article" date="2016" name="Fungal Biol.">
        <title>The genome of Xylona heveae provides a window into fungal endophytism.</title>
        <authorList>
            <person name="Gazis R."/>
            <person name="Kuo A."/>
            <person name="Riley R."/>
            <person name="LaButti K."/>
            <person name="Lipzen A."/>
            <person name="Lin J."/>
            <person name="Amirebrahimi M."/>
            <person name="Hesse C.N."/>
            <person name="Spatafora J.W."/>
            <person name="Henrissat B."/>
            <person name="Hainaut M."/>
            <person name="Grigoriev I.V."/>
            <person name="Hibbett D.S."/>
        </authorList>
    </citation>
    <scope>NUCLEOTIDE SEQUENCE [LARGE SCALE GENOMIC DNA]</scope>
    <source>
        <strain evidence="8 9">TC161</strain>
    </source>
</reference>
<feature type="transmembrane region" description="Helical" evidence="6">
    <location>
        <begin position="164"/>
        <end position="187"/>
    </location>
</feature>
<sequence length="524" mass="56136">MHEDQRHEGEISPLLGRQKQKIRTSTHSLSFYQTRSPSHVVGLLSICTFCLAGASAFLNVPVTRLIEDNLCRRYLGNSHRQGSPIDERLCKTDQIQSKLAYLNGSLALVEALVSLVAAFPFGVLADILGRKPIILLSSVGSLLSLAWVLAVIALPQIISVQFILAGPLFTVVGGGSTVLVANLYSILSDVVPDTDRASAFFYMAFASLVGASVGPAISSRLMESFSPWVPALFGFFAVPIGVSVLAFVPETFAPSKLDPTREEEHAGSGEAQPNAFKSHLTQSLRLLKVSFMMLHSPSLVLVLATFLTCMPESLATSQLFTQYVSKRFDWPLSKAGYLLTIRGIVQMGVLLVALPLLSKLLLQWQHPAGKDLTLARVSATFAASGSLYIAASQIGLVISGITLHTFGAGLAPLCRSLATSYLAPQDTSKLNTLIGIIETTGSLFAGPALAWLFSMGMKLKGAWLGLPYFALAALFVLCLLVLFGVSAPQRDGAEDGYDGEGGLQQRHPRSTEGDLDQEAGIQQT</sequence>
<keyword evidence="9" id="KW-1185">Reference proteome</keyword>
<dbReference type="InterPro" id="IPR020846">
    <property type="entry name" value="MFS_dom"/>
</dbReference>
<evidence type="ECO:0000256" key="3">
    <source>
        <dbReference type="ARBA" id="ARBA00022989"/>
    </source>
</evidence>
<proteinExistence type="predicted"/>
<dbReference type="RefSeq" id="XP_018188856.1">
    <property type="nucleotide sequence ID" value="XM_018330984.1"/>
</dbReference>
<feature type="compositionally biased region" description="Basic and acidic residues" evidence="5">
    <location>
        <begin position="1"/>
        <end position="10"/>
    </location>
</feature>
<dbReference type="Proteomes" id="UP000076632">
    <property type="component" value="Unassembled WGS sequence"/>
</dbReference>
<comment type="subcellular location">
    <subcellularLocation>
        <location evidence="1">Membrane</location>
        <topology evidence="1">Multi-pass membrane protein</topology>
    </subcellularLocation>
</comment>
<organism evidence="8 9">
    <name type="scientific">Xylona heveae (strain CBS 132557 / TC161)</name>
    <dbReference type="NCBI Taxonomy" id="1328760"/>
    <lineage>
        <taxon>Eukaryota</taxon>
        <taxon>Fungi</taxon>
        <taxon>Dikarya</taxon>
        <taxon>Ascomycota</taxon>
        <taxon>Pezizomycotina</taxon>
        <taxon>Xylonomycetes</taxon>
        <taxon>Xylonales</taxon>
        <taxon>Xylonaceae</taxon>
        <taxon>Xylona</taxon>
    </lineage>
</organism>
<feature type="transmembrane region" description="Helical" evidence="6">
    <location>
        <begin position="229"/>
        <end position="248"/>
    </location>
</feature>
<keyword evidence="4 6" id="KW-0472">Membrane</keyword>
<evidence type="ECO:0000256" key="6">
    <source>
        <dbReference type="SAM" id="Phobius"/>
    </source>
</evidence>
<evidence type="ECO:0000256" key="2">
    <source>
        <dbReference type="ARBA" id="ARBA00022692"/>
    </source>
</evidence>
<dbReference type="GO" id="GO:0016020">
    <property type="term" value="C:membrane"/>
    <property type="evidence" value="ECO:0007669"/>
    <property type="project" value="UniProtKB-SubCell"/>
</dbReference>
<dbReference type="InterPro" id="IPR011701">
    <property type="entry name" value="MFS"/>
</dbReference>
<dbReference type="OMA" id="FDWPLAK"/>
<dbReference type="PANTHER" id="PTHR23507:SF1">
    <property type="entry name" value="FI18259P1-RELATED"/>
    <property type="match status" value="1"/>
</dbReference>
<evidence type="ECO:0000256" key="5">
    <source>
        <dbReference type="SAM" id="MobiDB-lite"/>
    </source>
</evidence>
<feature type="transmembrane region" description="Helical" evidence="6">
    <location>
        <begin position="133"/>
        <end position="158"/>
    </location>
</feature>
<dbReference type="OrthoDB" id="194139at2759"/>
<dbReference type="PANTHER" id="PTHR23507">
    <property type="entry name" value="ZGC:174356"/>
    <property type="match status" value="1"/>
</dbReference>
<dbReference type="EMBL" id="KV407457">
    <property type="protein sequence ID" value="KZF23301.1"/>
    <property type="molecule type" value="Genomic_DNA"/>
</dbReference>
<feature type="domain" description="Major facilitator superfamily (MFS) profile" evidence="7">
    <location>
        <begin position="48"/>
        <end position="490"/>
    </location>
</feature>
<feature type="transmembrane region" description="Helical" evidence="6">
    <location>
        <begin position="337"/>
        <end position="362"/>
    </location>
</feature>
<dbReference type="SUPFAM" id="SSF103473">
    <property type="entry name" value="MFS general substrate transporter"/>
    <property type="match status" value="1"/>
</dbReference>
<evidence type="ECO:0000256" key="1">
    <source>
        <dbReference type="ARBA" id="ARBA00004141"/>
    </source>
</evidence>
<feature type="region of interest" description="Disordered" evidence="5">
    <location>
        <begin position="1"/>
        <end position="21"/>
    </location>
</feature>
<evidence type="ECO:0000313" key="9">
    <source>
        <dbReference type="Proteomes" id="UP000076632"/>
    </source>
</evidence>